<reference evidence="10 11" key="2">
    <citation type="submission" date="2020-11" db="EMBL/GenBank/DDBJ databases">
        <title>Sulfur oxidizing isolate from Hospital Hole Sinkhole.</title>
        <authorList>
            <person name="Scott K.M."/>
        </authorList>
    </citation>
    <scope>NUCLEOTIDE SEQUENCE [LARGE SCALE GENOMIC DNA]</scope>
    <source>
        <strain evidence="10 11">HH1</strain>
    </source>
</reference>
<dbReference type="NCBIfam" id="NF006875">
    <property type="entry name" value="PRK09372.1"/>
    <property type="match status" value="1"/>
</dbReference>
<reference evidence="10 11" key="1">
    <citation type="submission" date="2020-06" db="EMBL/GenBank/DDBJ databases">
        <authorList>
            <person name="Scott K."/>
        </authorList>
    </citation>
    <scope>NUCLEOTIDE SEQUENCE [LARGE SCALE GENOMIC DNA]</scope>
    <source>
        <strain evidence="10 11">HH1</strain>
    </source>
</reference>
<dbReference type="PANTHER" id="PTHR33254">
    <property type="entry name" value="4-HYDROXY-4-METHYL-2-OXOGLUTARATE ALDOLASE 3-RELATED"/>
    <property type="match status" value="1"/>
</dbReference>
<proteinExistence type="inferred from homology"/>
<evidence type="ECO:0000256" key="3">
    <source>
        <dbReference type="ARBA" id="ARBA00008621"/>
    </source>
</evidence>
<accession>A0ABS0BZM8</accession>
<evidence type="ECO:0000256" key="1">
    <source>
        <dbReference type="ARBA" id="ARBA00001342"/>
    </source>
</evidence>
<name>A0ABS0BZM8_9GAMM</name>
<comment type="caution">
    <text evidence="10">The sequence shown here is derived from an EMBL/GenBank/DDBJ whole genome shotgun (WGS) entry which is preliminary data.</text>
</comment>
<dbReference type="Pfam" id="PF03737">
    <property type="entry name" value="RraA-like"/>
    <property type="match status" value="1"/>
</dbReference>
<comment type="catalytic activity">
    <reaction evidence="8 9">
        <text>oxaloacetate + H(+) = pyruvate + CO2</text>
        <dbReference type="Rhea" id="RHEA:15641"/>
        <dbReference type="ChEBI" id="CHEBI:15361"/>
        <dbReference type="ChEBI" id="CHEBI:15378"/>
        <dbReference type="ChEBI" id="CHEBI:16452"/>
        <dbReference type="ChEBI" id="CHEBI:16526"/>
        <dbReference type="EC" id="4.1.1.112"/>
    </reaction>
</comment>
<dbReference type="Gene3D" id="3.50.30.40">
    <property type="entry name" value="Ribonuclease E inhibitor RraA/RraA-like"/>
    <property type="match status" value="1"/>
</dbReference>
<comment type="function">
    <text evidence="7 9">Catalyzes the aldol cleavage of 4-hydroxy-4-methyl-2-oxoglutarate (HMG) into 2 molecules of pyruvate. Also contains a secondary oxaloacetate (OAA) decarboxylase activity due to the common pyruvate enolate transition state formed following C-C bond cleavage in the retro-aldol and decarboxylation reactions.</text>
</comment>
<dbReference type="InterPro" id="IPR010203">
    <property type="entry name" value="RraA"/>
</dbReference>
<dbReference type="EMBL" id="JACBGI020000019">
    <property type="protein sequence ID" value="MBF6058505.1"/>
    <property type="molecule type" value="Genomic_DNA"/>
</dbReference>
<dbReference type="RefSeq" id="WP_185978650.1">
    <property type="nucleotide sequence ID" value="NZ_JACBGI020000019.1"/>
</dbReference>
<comment type="catalytic activity">
    <reaction evidence="1 9">
        <text>4-hydroxy-4-methyl-2-oxoglutarate = 2 pyruvate</text>
        <dbReference type="Rhea" id="RHEA:22748"/>
        <dbReference type="ChEBI" id="CHEBI:15361"/>
        <dbReference type="ChEBI" id="CHEBI:58276"/>
        <dbReference type="EC" id="4.1.3.17"/>
    </reaction>
</comment>
<evidence type="ECO:0000256" key="4">
    <source>
        <dbReference type="ARBA" id="ARBA00011233"/>
    </source>
</evidence>
<dbReference type="PANTHER" id="PTHR33254:SF4">
    <property type="entry name" value="4-HYDROXY-4-METHYL-2-OXOGLUTARATE ALDOLASE 3-RELATED"/>
    <property type="match status" value="1"/>
</dbReference>
<keyword evidence="6 9" id="KW-0456">Lyase</keyword>
<dbReference type="EC" id="4.1.3.17" evidence="9"/>
<organism evidence="10 11">
    <name type="scientific">Thiomicrorhabdus heinhorstiae</name>
    <dbReference type="NCBI Taxonomy" id="2748010"/>
    <lineage>
        <taxon>Bacteria</taxon>
        <taxon>Pseudomonadati</taxon>
        <taxon>Pseudomonadota</taxon>
        <taxon>Gammaproteobacteria</taxon>
        <taxon>Thiotrichales</taxon>
        <taxon>Piscirickettsiaceae</taxon>
        <taxon>Thiomicrorhabdus</taxon>
    </lineage>
</organism>
<evidence type="ECO:0000256" key="6">
    <source>
        <dbReference type="ARBA" id="ARBA00023239"/>
    </source>
</evidence>
<dbReference type="CDD" id="cd16841">
    <property type="entry name" value="RraA_family"/>
    <property type="match status" value="1"/>
</dbReference>
<evidence type="ECO:0000256" key="7">
    <source>
        <dbReference type="ARBA" id="ARBA00025046"/>
    </source>
</evidence>
<dbReference type="Proteomes" id="UP001193680">
    <property type="component" value="Unassembled WGS sequence"/>
</dbReference>
<dbReference type="EC" id="4.1.1.112" evidence="9"/>
<comment type="subunit">
    <text evidence="4 9">Homotrimer.</text>
</comment>
<protein>
    <recommendedName>
        <fullName evidence="9">4-hydroxy-4-methyl-2-oxoglutarate aldolase</fullName>
        <shortName evidence="9">HMG aldolase</shortName>
        <ecNumber evidence="9">4.1.1.112</ecNumber>
        <ecNumber evidence="9">4.1.3.17</ecNumber>
    </recommendedName>
    <alternativeName>
        <fullName evidence="9">Oxaloacetate decarboxylase</fullName>
    </alternativeName>
</protein>
<keyword evidence="11" id="KW-1185">Reference proteome</keyword>
<dbReference type="InterPro" id="IPR005493">
    <property type="entry name" value="RraA/RraA-like"/>
</dbReference>
<evidence type="ECO:0000313" key="11">
    <source>
        <dbReference type="Proteomes" id="UP001193680"/>
    </source>
</evidence>
<gene>
    <name evidence="10" type="primary">rraA</name>
    <name evidence="10" type="ORF">H8792_009135</name>
</gene>
<evidence type="ECO:0000256" key="2">
    <source>
        <dbReference type="ARBA" id="ARBA00001968"/>
    </source>
</evidence>
<evidence type="ECO:0000256" key="8">
    <source>
        <dbReference type="ARBA" id="ARBA00047973"/>
    </source>
</evidence>
<evidence type="ECO:0000256" key="9">
    <source>
        <dbReference type="RuleBase" id="RU004338"/>
    </source>
</evidence>
<keyword evidence="5 9" id="KW-0479">Metal-binding</keyword>
<comment type="cofactor">
    <cofactor evidence="2 9">
        <name>a divalent metal cation</name>
        <dbReference type="ChEBI" id="CHEBI:60240"/>
    </cofactor>
</comment>
<comment type="similarity">
    <text evidence="3 9">Belongs to the class II aldolase/RraA-like family.</text>
</comment>
<dbReference type="InterPro" id="IPR036704">
    <property type="entry name" value="RraA/RraA-like_sf"/>
</dbReference>
<dbReference type="NCBIfam" id="TIGR01935">
    <property type="entry name" value="NOT-MenG"/>
    <property type="match status" value="1"/>
</dbReference>
<dbReference type="SUPFAM" id="SSF89562">
    <property type="entry name" value="RraA-like"/>
    <property type="match status" value="1"/>
</dbReference>
<evidence type="ECO:0000256" key="5">
    <source>
        <dbReference type="ARBA" id="ARBA00022723"/>
    </source>
</evidence>
<evidence type="ECO:0000313" key="10">
    <source>
        <dbReference type="EMBL" id="MBF6058505.1"/>
    </source>
</evidence>
<sequence>MVLGTADICDRYADLIQVADPGLHNFGGIKRISAPIETLKIYRDNTRFWEFLSEPGQERILVVDAGGDLSAVMGDKMATIAAESGWKGMLINGYVRDTEVLAQLPLAVWALGAYPMKKAFQARAQSSVSLDFHSVHWTPGDQLYADADGILLASSALPGFDPF</sequence>